<proteinExistence type="predicted"/>
<dbReference type="AlphaFoldDB" id="A0A9P6WZ03"/>
<evidence type="ECO:0000256" key="1">
    <source>
        <dbReference type="SAM" id="MobiDB-lite"/>
    </source>
</evidence>
<keyword evidence="3" id="KW-1185">Reference proteome</keyword>
<name>A0A9P6WZ03_RHIOR</name>
<evidence type="ECO:0000313" key="3">
    <source>
        <dbReference type="Proteomes" id="UP000716291"/>
    </source>
</evidence>
<sequence length="159" mass="17424">MPHYYRYCHEEGHVVVDCPKRRATASCWNCGIDEISVAIQPSVEEASTLLATTEYPETTDAPTIDIDTCPNVKNQVHPDEALPHNPPVTGPKRSRPHASQKPYERPVTRSQSAPPKEPIYVPSVSIQVGQTNTMLTDSPMDSSSFAIQADAGPTTPMLQ</sequence>
<gene>
    <name evidence="2" type="ORF">G6F64_011574</name>
</gene>
<protein>
    <recommendedName>
        <fullName evidence="4">CCHC-type domain-containing protein</fullName>
    </recommendedName>
</protein>
<comment type="caution">
    <text evidence="2">The sequence shown here is derived from an EMBL/GenBank/DDBJ whole genome shotgun (WGS) entry which is preliminary data.</text>
</comment>
<organism evidence="2 3">
    <name type="scientific">Rhizopus oryzae</name>
    <name type="common">Mucormycosis agent</name>
    <name type="synonym">Rhizopus arrhizus var. delemar</name>
    <dbReference type="NCBI Taxonomy" id="64495"/>
    <lineage>
        <taxon>Eukaryota</taxon>
        <taxon>Fungi</taxon>
        <taxon>Fungi incertae sedis</taxon>
        <taxon>Mucoromycota</taxon>
        <taxon>Mucoromycotina</taxon>
        <taxon>Mucoromycetes</taxon>
        <taxon>Mucorales</taxon>
        <taxon>Mucorineae</taxon>
        <taxon>Rhizopodaceae</taxon>
        <taxon>Rhizopus</taxon>
    </lineage>
</organism>
<dbReference type="EMBL" id="JAANQT010002892">
    <property type="protein sequence ID" value="KAG1301697.1"/>
    <property type="molecule type" value="Genomic_DNA"/>
</dbReference>
<accession>A0A9P6WZ03</accession>
<feature type="region of interest" description="Disordered" evidence="1">
    <location>
        <begin position="56"/>
        <end position="159"/>
    </location>
</feature>
<reference evidence="2" key="1">
    <citation type="journal article" date="2020" name="Microb. Genom.">
        <title>Genetic diversity of clinical and environmental Mucorales isolates obtained from an investigation of mucormycosis cases among solid organ transplant recipients.</title>
        <authorList>
            <person name="Nguyen M.H."/>
            <person name="Kaul D."/>
            <person name="Muto C."/>
            <person name="Cheng S.J."/>
            <person name="Richter R.A."/>
            <person name="Bruno V.M."/>
            <person name="Liu G."/>
            <person name="Beyhan S."/>
            <person name="Sundermann A.J."/>
            <person name="Mounaud S."/>
            <person name="Pasculle A.W."/>
            <person name="Nierman W.C."/>
            <person name="Driscoll E."/>
            <person name="Cumbie R."/>
            <person name="Clancy C.J."/>
            <person name="Dupont C.L."/>
        </authorList>
    </citation>
    <scope>NUCLEOTIDE SEQUENCE</scope>
    <source>
        <strain evidence="2">GL11</strain>
    </source>
</reference>
<dbReference type="Proteomes" id="UP000716291">
    <property type="component" value="Unassembled WGS sequence"/>
</dbReference>
<feature type="compositionally biased region" description="Polar residues" evidence="1">
    <location>
        <begin position="124"/>
        <end position="146"/>
    </location>
</feature>
<dbReference type="OrthoDB" id="8026949at2759"/>
<evidence type="ECO:0008006" key="4">
    <source>
        <dbReference type="Google" id="ProtNLM"/>
    </source>
</evidence>
<evidence type="ECO:0000313" key="2">
    <source>
        <dbReference type="EMBL" id="KAG1301697.1"/>
    </source>
</evidence>